<organism evidence="1">
    <name type="scientific">Candidatus Phytoplasma australasiaticum subsp. australasiaticum</name>
    <dbReference type="NCBI Taxonomy" id="2832407"/>
    <lineage>
        <taxon>Bacteria</taxon>
        <taxon>Bacillati</taxon>
        <taxon>Mycoplasmatota</taxon>
        <taxon>Mollicutes</taxon>
        <taxon>Acholeplasmatales</taxon>
        <taxon>Acholeplasmataceae</taxon>
        <taxon>Candidatus Phytoplasma</taxon>
        <taxon>16SrII (Peanut WB group)</taxon>
        <taxon>Candidatus Phytoplasma australasiaticum</taxon>
    </lineage>
</organism>
<proteinExistence type="predicted"/>
<evidence type="ECO:0000313" key="1">
    <source>
        <dbReference type="EMBL" id="QOX89500.1"/>
    </source>
</evidence>
<accession>A0A7S7JMF5</accession>
<sequence length="52" mass="6045">MFELNNNKLIEDISQSKLDSNDIIKSDLDSDSLTQQSIKKIFQIVFLKILFL</sequence>
<dbReference type="AlphaFoldDB" id="A0A7S7JMF5"/>
<protein>
    <submittedName>
        <fullName evidence="1">Uncharacterized protein</fullName>
    </submittedName>
</protein>
<reference evidence="1" key="1">
    <citation type="submission" date="2020-08" db="EMBL/GenBank/DDBJ databases">
        <title>Phytoplasma sp. strain PR08 associated with Phyllody Disease of Parthenium hysterophorus.</title>
        <authorList>
            <person name="Kirdat K."/>
            <person name="Tiwarekar B."/>
            <person name="Yadav A."/>
        </authorList>
    </citation>
    <scope>NUCLEOTIDE SEQUENCE [LARGE SCALE GENOMIC DNA]</scope>
    <source>
        <strain evidence="1">PR08</strain>
    </source>
</reference>
<dbReference type="EMBL" id="CP060385">
    <property type="protein sequence ID" value="QOX89500.1"/>
    <property type="molecule type" value="Genomic_DNA"/>
</dbReference>
<gene>
    <name evidence="1" type="ORF">H7685_01380</name>
</gene>
<name>A0A7S7JMF5_9MOLU</name>